<proteinExistence type="predicted"/>
<organism evidence="1 2">
    <name type="scientific">Streptomyces gilvifuscus</name>
    <dbReference type="NCBI Taxonomy" id="1550617"/>
    <lineage>
        <taxon>Bacteria</taxon>
        <taxon>Bacillati</taxon>
        <taxon>Actinomycetota</taxon>
        <taxon>Actinomycetes</taxon>
        <taxon>Kitasatosporales</taxon>
        <taxon>Streptomycetaceae</taxon>
        <taxon>Streptomyces</taxon>
    </lineage>
</organism>
<reference evidence="1 2" key="1">
    <citation type="journal article" date="2015" name="Int. J. Syst. Evol. Microbiol.">
        <title>Streptomyces gilvifuscus sp. nov., an actinomycete that produces antibacterial compounds isolated from soil.</title>
        <authorList>
            <person name="Nguyen T.M."/>
            <person name="Kim J."/>
        </authorList>
    </citation>
    <scope>NUCLEOTIDE SEQUENCE [LARGE SCALE GENOMIC DNA]</scope>
    <source>
        <strain evidence="1 2">T113</strain>
    </source>
</reference>
<keyword evidence="2" id="KW-1185">Reference proteome</keyword>
<dbReference type="EMBL" id="JAQOSK010000001">
    <property type="protein sequence ID" value="MDC2953444.1"/>
    <property type="molecule type" value="Genomic_DNA"/>
</dbReference>
<accession>A0ABT5FLP0</accession>
<dbReference type="Proteomes" id="UP001221328">
    <property type="component" value="Unassembled WGS sequence"/>
</dbReference>
<protein>
    <submittedName>
        <fullName evidence="1">Uncharacterized protein</fullName>
    </submittedName>
</protein>
<evidence type="ECO:0000313" key="1">
    <source>
        <dbReference type="EMBL" id="MDC2953444.1"/>
    </source>
</evidence>
<comment type="caution">
    <text evidence="1">The sequence shown here is derived from an EMBL/GenBank/DDBJ whole genome shotgun (WGS) entry which is preliminary data.</text>
</comment>
<name>A0ABT5FLP0_9ACTN</name>
<evidence type="ECO:0000313" key="2">
    <source>
        <dbReference type="Proteomes" id="UP001221328"/>
    </source>
</evidence>
<dbReference type="RefSeq" id="WP_272174010.1">
    <property type="nucleotide sequence ID" value="NZ_JAQOSK010000001.1"/>
</dbReference>
<gene>
    <name evidence="1" type="ORF">PO587_03130</name>
</gene>
<sequence length="100" mass="10430">MILTPSQIEVTAGEEFTSSVSVWPAGPRHVVSASASAGSDLRVSVEGHKVTVTGRLGRTGEKHTVQVSMSDGADVAHDTLTIEATDLHRPTPPFLHSATG</sequence>